<evidence type="ECO:0000313" key="12">
    <source>
        <dbReference type="EMBL" id="HAF1419360.1"/>
    </source>
</evidence>
<dbReference type="Pfam" id="PF00577">
    <property type="entry name" value="Usher"/>
    <property type="match status" value="1"/>
</dbReference>
<dbReference type="InterPro" id="IPR042186">
    <property type="entry name" value="FimD_plug_dom"/>
</dbReference>
<reference evidence="13" key="2">
    <citation type="submission" date="2020-02" db="EMBL/GenBank/DDBJ databases">
        <authorList>
            <consortium name="NCBI Pathogen Detection Project"/>
        </authorList>
    </citation>
    <scope>NUCLEOTIDE SEQUENCE</scope>
    <source>
        <strain evidence="14">MA.05/00002289</strain>
        <strain evidence="13">MA.CK_01/00000941</strain>
        <strain evidence="12">MA.CK_95/00012903</strain>
    </source>
</reference>
<dbReference type="GO" id="GO:0009297">
    <property type="term" value="P:pilus assembly"/>
    <property type="evidence" value="ECO:0007669"/>
    <property type="project" value="InterPro"/>
</dbReference>
<comment type="caution">
    <text evidence="13">The sequence shown here is derived from an EMBL/GenBank/DDBJ whole genome shotgun (WGS) entry which is preliminary data.</text>
</comment>
<dbReference type="Gene3D" id="2.60.40.2070">
    <property type="match status" value="1"/>
</dbReference>
<feature type="domain" description="PapC-like C-terminal" evidence="10">
    <location>
        <begin position="753"/>
        <end position="819"/>
    </location>
</feature>
<dbReference type="InterPro" id="IPR025949">
    <property type="entry name" value="PapC-like_C"/>
</dbReference>
<evidence type="ECO:0000256" key="1">
    <source>
        <dbReference type="ARBA" id="ARBA00004571"/>
    </source>
</evidence>
<gene>
    <name evidence="13" type="ORF">G8N85_005084</name>
    <name evidence="12" type="ORF">G9B68_003780</name>
    <name evidence="14" type="ORF">G9E70_003697</name>
</gene>
<dbReference type="Pfam" id="PF13954">
    <property type="entry name" value="PapC_N"/>
    <property type="match status" value="1"/>
</dbReference>
<evidence type="ECO:0000256" key="4">
    <source>
        <dbReference type="ARBA" id="ARBA00022452"/>
    </source>
</evidence>
<dbReference type="InterPro" id="IPR025885">
    <property type="entry name" value="PapC_N"/>
</dbReference>
<dbReference type="InterPro" id="IPR043142">
    <property type="entry name" value="PapC-like_C_sf"/>
</dbReference>
<feature type="chain" id="PRO_5036197417" evidence="9">
    <location>
        <begin position="21"/>
        <end position="835"/>
    </location>
</feature>
<accession>A0A743Z3N0</accession>
<reference evidence="13" key="1">
    <citation type="journal article" date="2018" name="Genome Biol.">
        <title>SKESA: strategic k-mer extension for scrupulous assemblies.</title>
        <authorList>
            <person name="Souvorov A."/>
            <person name="Agarwala R."/>
            <person name="Lipman D.J."/>
        </authorList>
    </citation>
    <scope>NUCLEOTIDE SEQUENCE</scope>
    <source>
        <strain evidence="14">MA.05/00002289</strain>
        <strain evidence="13">MA.CK_01/00000941</strain>
        <strain evidence="12">MA.CK_95/00012903</strain>
    </source>
</reference>
<evidence type="ECO:0000259" key="11">
    <source>
        <dbReference type="Pfam" id="PF13954"/>
    </source>
</evidence>
<organism evidence="13">
    <name type="scientific">Salmonella enterica</name>
    <name type="common">Salmonella choleraesuis</name>
    <dbReference type="NCBI Taxonomy" id="28901"/>
    <lineage>
        <taxon>Bacteria</taxon>
        <taxon>Pseudomonadati</taxon>
        <taxon>Pseudomonadota</taxon>
        <taxon>Gammaproteobacteria</taxon>
        <taxon>Enterobacterales</taxon>
        <taxon>Enterobacteriaceae</taxon>
        <taxon>Salmonella</taxon>
    </lineage>
</organism>
<dbReference type="EMBL" id="DAAUOA010000048">
    <property type="protein sequence ID" value="HAF2206993.1"/>
    <property type="molecule type" value="Genomic_DNA"/>
</dbReference>
<keyword evidence="7" id="KW-0472">Membrane</keyword>
<evidence type="ECO:0000256" key="2">
    <source>
        <dbReference type="ARBA" id="ARBA00008064"/>
    </source>
</evidence>
<dbReference type="InterPro" id="IPR000015">
    <property type="entry name" value="Fimb_usher"/>
</dbReference>
<proteinExistence type="inferred from homology"/>
<dbReference type="Gene3D" id="2.60.40.3110">
    <property type="match status" value="1"/>
</dbReference>
<evidence type="ECO:0000256" key="3">
    <source>
        <dbReference type="ARBA" id="ARBA00022448"/>
    </source>
</evidence>
<keyword evidence="8" id="KW-0998">Cell outer membrane</keyword>
<evidence type="ECO:0000313" key="13">
    <source>
        <dbReference type="EMBL" id="HAF2206993.1"/>
    </source>
</evidence>
<keyword evidence="6 9" id="KW-0732">Signal</keyword>
<dbReference type="GO" id="GO:0015473">
    <property type="term" value="F:fimbrial usher porin activity"/>
    <property type="evidence" value="ECO:0007669"/>
    <property type="project" value="InterPro"/>
</dbReference>
<evidence type="ECO:0000256" key="9">
    <source>
        <dbReference type="SAM" id="SignalP"/>
    </source>
</evidence>
<evidence type="ECO:0000256" key="8">
    <source>
        <dbReference type="ARBA" id="ARBA00023237"/>
    </source>
</evidence>
<keyword evidence="3" id="KW-0813">Transport</keyword>
<dbReference type="GO" id="GO:0009279">
    <property type="term" value="C:cell outer membrane"/>
    <property type="evidence" value="ECO:0007669"/>
    <property type="project" value="UniProtKB-SubCell"/>
</dbReference>
<dbReference type="PANTHER" id="PTHR30451:SF9">
    <property type="entry name" value="F1 CAPSULE-ANCHORING PROTEIN"/>
    <property type="match status" value="1"/>
</dbReference>
<dbReference type="Gene3D" id="2.60.40.2610">
    <property type="entry name" value="Outer membrane usher protein FimD, plug domain"/>
    <property type="match status" value="1"/>
</dbReference>
<dbReference type="Pfam" id="PF13953">
    <property type="entry name" value="PapC_C"/>
    <property type="match status" value="1"/>
</dbReference>
<dbReference type="AlphaFoldDB" id="A0A743Z3N0"/>
<name>A0A743Z3N0_SALER</name>
<sequence>MKTYVVALLVTTLFPLSLSARNYTFNPELVGGEGDVDISLFNEGLQQPGVYHVSVKVNGKNVDSNVPVTFIVTGEKGSRSLQPCLSVENLNRYGVDISGYPALSVNTACADLNVIENATADFDFNRQQLSLVFPPQAMLPVLKGIAPEVLWDDGIPALVLGWDANTLHNESRRQHVYRSDANYVRLQPGLNLGAWRIRNATSWQKNSGRPGEWQSAYTYAERGINSLKSRLTLGESYTTGSVFDSMPFRGVMLASDETMVPYDQREFAPVVRGIARTQARVEVKQNGYMLTSTTVPSGSFEINDLPSVGSNGDLLVTVLESDGSRQEYTVPYTVPAVALRRGYLNYSVAGGQYRSSMDNVKTAPVMSAELMYGLPWDLTAYGGVQTAEHYQSGSAGLGITLGAWGAMSLDMTHARSRRYADEWRSGQRWRMRYSKSLDSGTFINLDSEGYASGGYSRLSETLDTWRGDEQLRGYGWDHHGQWQKNKTSMYLSQSLDNLGYVSLTATRQTYHHDRGQNLSWGMGYGTSLWNRAYMSLNWFRNQRRDTNGHPSNDSMTSLYVSLPLRGWLSEQPVYTTYQMNHQLHGSSSRELGIYGDILERRLHWNVRERYRDRAGSDKTNSALYVNYRGSYGGVNGSYNYGRYRRQAGGGIKGNMVVTRDGVILGQSSGDTMALVELPGVSGAPVGNWPGVKTDFRGYTTLSNLTPYQKNDININPLRLPDDAAVSQTTVSVVPTRGAIVKAKFRTSVGKRVLLKLVREDGTPVPFGAVVTVEGNENSTGIVGDSGRVYLTGVQERGRMTVFWGAGQTRRCSADIHVPEKANNAGVYISQTQCRG</sequence>
<protein>
    <submittedName>
        <fullName evidence="13">Fimbria/pilus outer membrane usher protein</fullName>
    </submittedName>
</protein>
<evidence type="ECO:0000259" key="10">
    <source>
        <dbReference type="Pfam" id="PF13953"/>
    </source>
</evidence>
<dbReference type="PANTHER" id="PTHR30451">
    <property type="entry name" value="OUTER MEMBRANE USHER PROTEIN"/>
    <property type="match status" value="1"/>
</dbReference>
<dbReference type="InterPro" id="IPR037224">
    <property type="entry name" value="PapC_N_sf"/>
</dbReference>
<dbReference type="Gene3D" id="3.10.20.410">
    <property type="match status" value="1"/>
</dbReference>
<keyword evidence="4" id="KW-1134">Transmembrane beta strand</keyword>
<comment type="subcellular location">
    <subcellularLocation>
        <location evidence="1">Cell outer membrane</location>
        <topology evidence="1">Multi-pass membrane protein</topology>
    </subcellularLocation>
</comment>
<evidence type="ECO:0000256" key="6">
    <source>
        <dbReference type="ARBA" id="ARBA00022729"/>
    </source>
</evidence>
<feature type="domain" description="PapC N-terminal" evidence="11">
    <location>
        <begin position="25"/>
        <end position="165"/>
    </location>
</feature>
<evidence type="ECO:0000256" key="7">
    <source>
        <dbReference type="ARBA" id="ARBA00023136"/>
    </source>
</evidence>
<evidence type="ECO:0000313" key="14">
    <source>
        <dbReference type="EMBL" id="HAF2570782.1"/>
    </source>
</evidence>
<feature type="signal peptide" evidence="9">
    <location>
        <begin position="1"/>
        <end position="20"/>
    </location>
</feature>
<evidence type="ECO:0000256" key="5">
    <source>
        <dbReference type="ARBA" id="ARBA00022692"/>
    </source>
</evidence>
<comment type="similarity">
    <text evidence="2">Belongs to the fimbrial export usher family.</text>
</comment>
<dbReference type="FunFam" id="2.60.40.3110:FF:000001">
    <property type="entry name" value="Putative fimbrial outer membrane usher"/>
    <property type="match status" value="1"/>
</dbReference>
<dbReference type="SUPFAM" id="SSF141729">
    <property type="entry name" value="FimD N-terminal domain-like"/>
    <property type="match status" value="1"/>
</dbReference>
<dbReference type="EMBL" id="DAAUPK010000016">
    <property type="protein sequence ID" value="HAF2570782.1"/>
    <property type="molecule type" value="Genomic_DNA"/>
</dbReference>
<dbReference type="EMBL" id="DAAUMU010000021">
    <property type="protein sequence ID" value="HAF1419360.1"/>
    <property type="molecule type" value="Genomic_DNA"/>
</dbReference>
<keyword evidence="5" id="KW-0812">Transmembrane</keyword>